<evidence type="ECO:0000256" key="1">
    <source>
        <dbReference type="SAM" id="MobiDB-lite"/>
    </source>
</evidence>
<proteinExistence type="predicted"/>
<evidence type="ECO:0000313" key="3">
    <source>
        <dbReference type="Proteomes" id="UP001054902"/>
    </source>
</evidence>
<dbReference type="Gene3D" id="3.30.70.330">
    <property type="match status" value="1"/>
</dbReference>
<gene>
    <name evidence="2" type="ORF">CTEN210_07695</name>
</gene>
<reference evidence="2 3" key="1">
    <citation type="journal article" date="2021" name="Sci. Rep.">
        <title>The genome of the diatom Chaetoceros tenuissimus carries an ancient integrated fragment of an extant virus.</title>
        <authorList>
            <person name="Hongo Y."/>
            <person name="Kimura K."/>
            <person name="Takaki Y."/>
            <person name="Yoshida Y."/>
            <person name="Baba S."/>
            <person name="Kobayashi G."/>
            <person name="Nagasaki K."/>
            <person name="Hano T."/>
            <person name="Tomaru Y."/>
        </authorList>
    </citation>
    <scope>NUCLEOTIDE SEQUENCE [LARGE SCALE GENOMIC DNA]</scope>
    <source>
        <strain evidence="2 3">NIES-3715</strain>
    </source>
</reference>
<organism evidence="2 3">
    <name type="scientific">Chaetoceros tenuissimus</name>
    <dbReference type="NCBI Taxonomy" id="426638"/>
    <lineage>
        <taxon>Eukaryota</taxon>
        <taxon>Sar</taxon>
        <taxon>Stramenopiles</taxon>
        <taxon>Ochrophyta</taxon>
        <taxon>Bacillariophyta</taxon>
        <taxon>Coscinodiscophyceae</taxon>
        <taxon>Chaetocerotophycidae</taxon>
        <taxon>Chaetocerotales</taxon>
        <taxon>Chaetocerotaceae</taxon>
        <taxon>Chaetoceros</taxon>
    </lineage>
</organism>
<dbReference type="AlphaFoldDB" id="A0AAD3CSY0"/>
<dbReference type="EMBL" id="BLLK01000045">
    <property type="protein sequence ID" value="GFH51219.1"/>
    <property type="molecule type" value="Genomic_DNA"/>
</dbReference>
<dbReference type="InterPro" id="IPR012677">
    <property type="entry name" value="Nucleotide-bd_a/b_plait_sf"/>
</dbReference>
<accession>A0AAD3CSY0</accession>
<feature type="compositionally biased region" description="Low complexity" evidence="1">
    <location>
        <begin position="52"/>
        <end position="78"/>
    </location>
</feature>
<sequence length="376" mass="42509">MKRVRKTESPKFDEKLREIGQKARQRLEEEKSKRKEIVRLDDEAFQVHGAVKKASSASAFSKSIVKNSSKPKSSQQKSSVKRRRLQTSTYSSETTSKIEDSWCPSCEGLNYYDLPKEQKSNFVRLHGLPEGTKVEHINKFFKGLEPEYIGVLLSANINIQAFDCDEGEVSPNSSIDRYDSTFRVVVKFQSVLIAENAISRSGERIVLENEDGQHISVAISISPISKQVAMFVKNNLMIKCIKGQSISNQLENAQNNVPIVINQLMWVAAAKKTGIDLYIKSIGGKGGFPRVKTDRFFSLGYPIDDEEKLDLIDLHNNILDMYEQLEKVLSPFAFDHKIINIYDLSFGSMNCITNNAAMLLIDQMNKIQNCLSHCKI</sequence>
<keyword evidence="3" id="KW-1185">Reference proteome</keyword>
<protein>
    <submittedName>
        <fullName evidence="2">Uncharacterized protein</fullName>
    </submittedName>
</protein>
<name>A0AAD3CSY0_9STRA</name>
<comment type="caution">
    <text evidence="2">The sequence shown here is derived from an EMBL/GenBank/DDBJ whole genome shotgun (WGS) entry which is preliminary data.</text>
</comment>
<dbReference type="Proteomes" id="UP001054902">
    <property type="component" value="Unassembled WGS sequence"/>
</dbReference>
<feature type="region of interest" description="Disordered" evidence="1">
    <location>
        <begin position="51"/>
        <end position="92"/>
    </location>
</feature>
<evidence type="ECO:0000313" key="2">
    <source>
        <dbReference type="EMBL" id="GFH51219.1"/>
    </source>
</evidence>